<dbReference type="InterPro" id="IPR055237">
    <property type="entry name" value="Cdc6_lid"/>
</dbReference>
<name>A0A1I3A648_9EURY</name>
<sequence>MIEDAWDDSAIKLAAANAAKDTGSARQAIDLLREGGDVAEENGASEVTDEHIEVAVDRVQRGRVENKLRDQTMHGQLILEALAKLEVSGSTPAKSKEVQQAYVRVAEGRQQDPLTTLKSIQNHLADLTMLGFLERTEHNEGRAGGAHYQYELALDPTIVLETRDAIEAEST</sequence>
<keyword evidence="3" id="KW-0547">Nucleotide-binding</keyword>
<dbReference type="GO" id="GO:0005524">
    <property type="term" value="F:ATP binding"/>
    <property type="evidence" value="ECO:0007669"/>
    <property type="project" value="UniProtKB-KW"/>
</dbReference>
<dbReference type="SUPFAM" id="SSF46785">
    <property type="entry name" value="Winged helix' DNA-binding domain"/>
    <property type="match status" value="1"/>
</dbReference>
<reference evidence="6 7" key="1">
    <citation type="submission" date="2016-10" db="EMBL/GenBank/DDBJ databases">
        <authorList>
            <person name="Varghese N."/>
            <person name="Submissions S."/>
        </authorList>
    </citation>
    <scope>NUCLEOTIDE SEQUENCE [LARGE SCALE GENOMIC DNA]</scope>
    <source>
        <strain evidence="6 7">CGMCC 1.6377</strain>
    </source>
</reference>
<dbReference type="GO" id="GO:0006260">
    <property type="term" value="P:DNA replication"/>
    <property type="evidence" value="ECO:0007669"/>
    <property type="project" value="UniProtKB-KW"/>
</dbReference>
<dbReference type="Pfam" id="PF09079">
    <property type="entry name" value="WHD_Cdc6"/>
    <property type="match status" value="1"/>
</dbReference>
<dbReference type="InterPro" id="IPR015163">
    <property type="entry name" value="Cdc6_C"/>
</dbReference>
<accession>A0A1I3A648</accession>
<feature type="domain" description="Cdc6 C-terminal" evidence="5">
    <location>
        <begin position="79"/>
        <end position="163"/>
    </location>
</feature>
<dbReference type="PANTHER" id="PTHR10763">
    <property type="entry name" value="CELL DIVISION CONTROL PROTEIN 6-RELATED"/>
    <property type="match status" value="1"/>
</dbReference>
<dbReference type="Proteomes" id="UP000323537">
    <property type="component" value="Unassembled WGS sequence"/>
</dbReference>
<dbReference type="InterPro" id="IPR036388">
    <property type="entry name" value="WH-like_DNA-bd_sf"/>
</dbReference>
<keyword evidence="7" id="KW-1185">Reference proteome</keyword>
<evidence type="ECO:0000259" key="5">
    <source>
        <dbReference type="SMART" id="SM01074"/>
    </source>
</evidence>
<keyword evidence="2" id="KW-0235">DNA replication</keyword>
<dbReference type="Pfam" id="PF22703">
    <property type="entry name" value="Cdc6_lid"/>
    <property type="match status" value="1"/>
</dbReference>
<gene>
    <name evidence="6" type="ORF">SAMN04488066_104124</name>
</gene>
<dbReference type="RefSeq" id="WP_223174202.1">
    <property type="nucleotide sequence ID" value="NZ_BAAADP010000001.1"/>
</dbReference>
<keyword evidence="4" id="KW-0067">ATP-binding</keyword>
<evidence type="ECO:0000313" key="6">
    <source>
        <dbReference type="EMBL" id="SFH44771.1"/>
    </source>
</evidence>
<comment type="similarity">
    <text evidence="1">Belongs to the CDC6/cdc18 family.</text>
</comment>
<organism evidence="6 7">
    <name type="scientific">Halorubrum aquaticum</name>
    <dbReference type="NCBI Taxonomy" id="387340"/>
    <lineage>
        <taxon>Archaea</taxon>
        <taxon>Methanobacteriati</taxon>
        <taxon>Methanobacteriota</taxon>
        <taxon>Stenosarchaea group</taxon>
        <taxon>Halobacteria</taxon>
        <taxon>Halobacteriales</taxon>
        <taxon>Haloferacaceae</taxon>
        <taxon>Halorubrum</taxon>
    </lineage>
</organism>
<protein>
    <submittedName>
        <fullName evidence="6">CDC6 protein, C terminal</fullName>
    </submittedName>
</protein>
<dbReference type="EMBL" id="FOPZ01000004">
    <property type="protein sequence ID" value="SFH44771.1"/>
    <property type="molecule type" value="Genomic_DNA"/>
</dbReference>
<dbReference type="Gene3D" id="1.10.8.60">
    <property type="match status" value="1"/>
</dbReference>
<evidence type="ECO:0000313" key="7">
    <source>
        <dbReference type="Proteomes" id="UP000323537"/>
    </source>
</evidence>
<dbReference type="PANTHER" id="PTHR10763:SF22">
    <property type="entry name" value="ORC1-TYPE DNA REPLICATION PROTEIN"/>
    <property type="match status" value="1"/>
</dbReference>
<evidence type="ECO:0000256" key="4">
    <source>
        <dbReference type="ARBA" id="ARBA00022840"/>
    </source>
</evidence>
<proteinExistence type="inferred from homology"/>
<dbReference type="Gene3D" id="1.10.10.10">
    <property type="entry name" value="Winged helix-like DNA-binding domain superfamily/Winged helix DNA-binding domain"/>
    <property type="match status" value="1"/>
</dbReference>
<dbReference type="SMART" id="SM01074">
    <property type="entry name" value="Cdc6_C"/>
    <property type="match status" value="1"/>
</dbReference>
<dbReference type="AlphaFoldDB" id="A0A1I3A648"/>
<evidence type="ECO:0000256" key="1">
    <source>
        <dbReference type="ARBA" id="ARBA00006184"/>
    </source>
</evidence>
<dbReference type="InterPro" id="IPR036390">
    <property type="entry name" value="WH_DNA-bd_sf"/>
</dbReference>
<dbReference type="CDD" id="cd08768">
    <property type="entry name" value="Cdc6_C"/>
    <property type="match status" value="1"/>
</dbReference>
<evidence type="ECO:0000256" key="3">
    <source>
        <dbReference type="ARBA" id="ARBA00022741"/>
    </source>
</evidence>
<dbReference type="InterPro" id="IPR050311">
    <property type="entry name" value="ORC1/CDC6"/>
</dbReference>
<evidence type="ECO:0000256" key="2">
    <source>
        <dbReference type="ARBA" id="ARBA00022705"/>
    </source>
</evidence>